<proteinExistence type="predicted"/>
<dbReference type="AlphaFoldDB" id="A0AAN9NYP6"/>
<evidence type="ECO:0000313" key="3">
    <source>
        <dbReference type="Proteomes" id="UP001386955"/>
    </source>
</evidence>
<comment type="caution">
    <text evidence="2">The sequence shown here is derived from an EMBL/GenBank/DDBJ whole genome shotgun (WGS) entry which is preliminary data.</text>
</comment>
<feature type="region of interest" description="Disordered" evidence="1">
    <location>
        <begin position="1"/>
        <end position="22"/>
    </location>
</feature>
<feature type="compositionally biased region" description="Polar residues" evidence="1">
    <location>
        <begin position="9"/>
        <end position="22"/>
    </location>
</feature>
<evidence type="ECO:0000313" key="2">
    <source>
        <dbReference type="EMBL" id="KAK7381192.1"/>
    </source>
</evidence>
<name>A0AAN9NYP6_PSOTE</name>
<dbReference type="EMBL" id="JAYMYS010000009">
    <property type="protein sequence ID" value="KAK7381192.1"/>
    <property type="molecule type" value="Genomic_DNA"/>
</dbReference>
<reference evidence="2 3" key="1">
    <citation type="submission" date="2024-01" db="EMBL/GenBank/DDBJ databases">
        <title>The genomes of 5 underutilized Papilionoideae crops provide insights into root nodulation and disease resistanc.</title>
        <authorList>
            <person name="Jiang F."/>
        </authorList>
    </citation>
    <scope>NUCLEOTIDE SEQUENCE [LARGE SCALE GENOMIC DNA]</scope>
    <source>
        <strain evidence="2">DUOXIRENSHENG_FW03</strain>
        <tissue evidence="2">Leaves</tissue>
    </source>
</reference>
<evidence type="ECO:0000256" key="1">
    <source>
        <dbReference type="SAM" id="MobiDB-lite"/>
    </source>
</evidence>
<gene>
    <name evidence="2" type="ORF">VNO78_33722</name>
</gene>
<protein>
    <submittedName>
        <fullName evidence="2">Uncharacterized protein</fullName>
    </submittedName>
</protein>
<dbReference type="Proteomes" id="UP001386955">
    <property type="component" value="Unassembled WGS sequence"/>
</dbReference>
<sequence>MKNDKPKSPRNNDSLSHTNQNQPVTRMITKPQVFALPLAMRTMKRSRLKIEKLVNYDHINLYNQVFPPGTTTLELTIVFLRRLLSERVGFQECRVLSSEVCLGFFKNLWKNSVLVEMGMLDLQACVGESSTCGYDKKTTPQKLAVVVGQGLINSTLDSHHCGTQVSYRVIGS</sequence>
<keyword evidence="3" id="KW-1185">Reference proteome</keyword>
<accession>A0AAN9NYP6</accession>
<organism evidence="2 3">
    <name type="scientific">Psophocarpus tetragonolobus</name>
    <name type="common">Winged bean</name>
    <name type="synonym">Dolichos tetragonolobus</name>
    <dbReference type="NCBI Taxonomy" id="3891"/>
    <lineage>
        <taxon>Eukaryota</taxon>
        <taxon>Viridiplantae</taxon>
        <taxon>Streptophyta</taxon>
        <taxon>Embryophyta</taxon>
        <taxon>Tracheophyta</taxon>
        <taxon>Spermatophyta</taxon>
        <taxon>Magnoliopsida</taxon>
        <taxon>eudicotyledons</taxon>
        <taxon>Gunneridae</taxon>
        <taxon>Pentapetalae</taxon>
        <taxon>rosids</taxon>
        <taxon>fabids</taxon>
        <taxon>Fabales</taxon>
        <taxon>Fabaceae</taxon>
        <taxon>Papilionoideae</taxon>
        <taxon>50 kb inversion clade</taxon>
        <taxon>NPAAA clade</taxon>
        <taxon>indigoferoid/millettioid clade</taxon>
        <taxon>Phaseoleae</taxon>
        <taxon>Psophocarpus</taxon>
    </lineage>
</organism>